<evidence type="ECO:0000313" key="1">
    <source>
        <dbReference type="EMBL" id="NGO70070.1"/>
    </source>
</evidence>
<evidence type="ECO:0000313" key="2">
    <source>
        <dbReference type="Proteomes" id="UP000477722"/>
    </source>
</evidence>
<proteinExistence type="predicted"/>
<dbReference type="InterPro" id="IPR023393">
    <property type="entry name" value="START-like_dom_sf"/>
</dbReference>
<accession>A0A6G4WZK9</accession>
<reference evidence="1 2" key="1">
    <citation type="submission" date="2020-02" db="EMBL/GenBank/DDBJ databases">
        <title>Whole-genome analyses of novel actinobacteria.</title>
        <authorList>
            <person name="Sahin N."/>
            <person name="Tatar D."/>
        </authorList>
    </citation>
    <scope>NUCLEOTIDE SEQUENCE [LARGE SCALE GENOMIC DNA]</scope>
    <source>
        <strain evidence="1 2">SB3404</strain>
    </source>
</reference>
<dbReference type="InterPro" id="IPR019587">
    <property type="entry name" value="Polyketide_cyclase/dehydratase"/>
</dbReference>
<dbReference type="Gene3D" id="3.30.530.20">
    <property type="match status" value="1"/>
</dbReference>
<dbReference type="AlphaFoldDB" id="A0A6G4WZK9"/>
<comment type="caution">
    <text evidence="1">The sequence shown here is derived from an EMBL/GenBank/DDBJ whole genome shotgun (WGS) entry which is preliminary data.</text>
</comment>
<protein>
    <submittedName>
        <fullName evidence="1">SRPBCC family protein</fullName>
    </submittedName>
</protein>
<dbReference type="Proteomes" id="UP000477722">
    <property type="component" value="Unassembled WGS sequence"/>
</dbReference>
<gene>
    <name evidence="1" type="ORF">G5C65_17260</name>
</gene>
<dbReference type="EMBL" id="JAAKZZ010000164">
    <property type="protein sequence ID" value="NGO70070.1"/>
    <property type="molecule type" value="Genomic_DNA"/>
</dbReference>
<sequence length="158" mass="17396">MRQLRPVELGFADTAPVRLSFTADLGVPRGALYRALADEVAEWPRWFTAVTRITPLGGGSARRVELKGGGVFSETIVAAHPGERYTYRVDETNAPGITAMVEDWNLSLAPSGAARARWTVAVDGPLTARTVVRMSRFGLGRAFREAMRNLDRRLRARV</sequence>
<keyword evidence="2" id="KW-1185">Reference proteome</keyword>
<dbReference type="SUPFAM" id="SSF55961">
    <property type="entry name" value="Bet v1-like"/>
    <property type="match status" value="1"/>
</dbReference>
<dbReference type="Pfam" id="PF10604">
    <property type="entry name" value="Polyketide_cyc2"/>
    <property type="match status" value="1"/>
</dbReference>
<organism evidence="1 2">
    <name type="scientific">Streptomyces boncukensis</name>
    <dbReference type="NCBI Taxonomy" id="2711219"/>
    <lineage>
        <taxon>Bacteria</taxon>
        <taxon>Bacillati</taxon>
        <taxon>Actinomycetota</taxon>
        <taxon>Actinomycetes</taxon>
        <taxon>Kitasatosporales</taxon>
        <taxon>Streptomycetaceae</taxon>
        <taxon>Streptomyces</taxon>
    </lineage>
</organism>
<name>A0A6G4WZK9_9ACTN</name>